<dbReference type="PANTHER" id="PTHR47150">
    <property type="entry name" value="OS12G0169200 PROTEIN"/>
    <property type="match status" value="1"/>
</dbReference>
<keyword evidence="1" id="KW-1185">Reference proteome</keyword>
<name>A0A6P5NN31_ARADU</name>
<reference evidence="1" key="1">
    <citation type="journal article" date="2016" name="Nat. Genet.">
        <title>The genome sequences of Arachis duranensis and Arachis ipaensis, the diploid ancestors of cultivated peanut.</title>
        <authorList>
            <person name="Bertioli D.J."/>
            <person name="Cannon S.B."/>
            <person name="Froenicke L."/>
            <person name="Huang G."/>
            <person name="Farmer A.D."/>
            <person name="Cannon E.K."/>
            <person name="Liu X."/>
            <person name="Gao D."/>
            <person name="Clevenger J."/>
            <person name="Dash S."/>
            <person name="Ren L."/>
            <person name="Moretzsohn M.C."/>
            <person name="Shirasawa K."/>
            <person name="Huang W."/>
            <person name="Vidigal B."/>
            <person name="Abernathy B."/>
            <person name="Chu Y."/>
            <person name="Niederhuth C.E."/>
            <person name="Umale P."/>
            <person name="Araujo A.C."/>
            <person name="Kozik A."/>
            <person name="Kim K.D."/>
            <person name="Burow M.D."/>
            <person name="Varshney R.K."/>
            <person name="Wang X."/>
            <person name="Zhang X."/>
            <person name="Barkley N."/>
            <person name="Guimaraes P.M."/>
            <person name="Isobe S."/>
            <person name="Guo B."/>
            <person name="Liao B."/>
            <person name="Stalker H.T."/>
            <person name="Schmitz R.J."/>
            <person name="Scheffler B.E."/>
            <person name="Leal-Bertioli S.C."/>
            <person name="Xun X."/>
            <person name="Jackson S.A."/>
            <person name="Michelmore R."/>
            <person name="Ozias-Akins P."/>
        </authorList>
    </citation>
    <scope>NUCLEOTIDE SEQUENCE [LARGE SCALE GENOMIC DNA]</scope>
    <source>
        <strain evidence="1">cv. V14167</strain>
    </source>
</reference>
<proteinExistence type="predicted"/>
<dbReference type="AlphaFoldDB" id="A0A6P5NN31"/>
<evidence type="ECO:0000313" key="1">
    <source>
        <dbReference type="Proteomes" id="UP000515211"/>
    </source>
</evidence>
<dbReference type="InterPro" id="IPR006912">
    <property type="entry name" value="Harbinger_derived_prot"/>
</dbReference>
<sequence>MLAYGVAADAVDDYVRIAESTTIECLEKFVEGVISVFEDEYLRKPNLNYLRRLLQMEEGRGFLGMLGSIYCMHWEWKNCPKAWKSMYMNVYHGVATIVLEVVVCSDLWIWHVFFGVSGSKNDINVLDCSPVFDDILNDRAPEVNYTINGNNYTMGYYLVDGIYLEWAAFVKSISKPQKEKHKLFAQYQEGQRKDVKRAFGVLQARFAIICGLARFWKKKKLANIM</sequence>
<accession>A0A6P5NN31</accession>
<gene>
    <name evidence="2" type="primary">LOC110280507</name>
</gene>
<dbReference type="Pfam" id="PF04827">
    <property type="entry name" value="Plant_tran"/>
    <property type="match status" value="1"/>
</dbReference>
<dbReference type="PANTHER" id="PTHR47150:SF5">
    <property type="entry name" value="OS07G0546750 PROTEIN"/>
    <property type="match status" value="1"/>
</dbReference>
<dbReference type="RefSeq" id="XP_020997241.1">
    <property type="nucleotide sequence ID" value="XM_021141582.1"/>
</dbReference>
<organism evidence="1 2">
    <name type="scientific">Arachis duranensis</name>
    <name type="common">Wild peanut</name>
    <dbReference type="NCBI Taxonomy" id="130453"/>
    <lineage>
        <taxon>Eukaryota</taxon>
        <taxon>Viridiplantae</taxon>
        <taxon>Streptophyta</taxon>
        <taxon>Embryophyta</taxon>
        <taxon>Tracheophyta</taxon>
        <taxon>Spermatophyta</taxon>
        <taxon>Magnoliopsida</taxon>
        <taxon>eudicotyledons</taxon>
        <taxon>Gunneridae</taxon>
        <taxon>Pentapetalae</taxon>
        <taxon>rosids</taxon>
        <taxon>fabids</taxon>
        <taxon>Fabales</taxon>
        <taxon>Fabaceae</taxon>
        <taxon>Papilionoideae</taxon>
        <taxon>50 kb inversion clade</taxon>
        <taxon>dalbergioids sensu lato</taxon>
        <taxon>Dalbergieae</taxon>
        <taxon>Pterocarpus clade</taxon>
        <taxon>Arachis</taxon>
    </lineage>
</organism>
<dbReference type="KEGG" id="adu:110280507"/>
<dbReference type="GeneID" id="110280507"/>
<reference evidence="2" key="2">
    <citation type="submission" date="2025-08" db="UniProtKB">
        <authorList>
            <consortium name="RefSeq"/>
        </authorList>
    </citation>
    <scope>IDENTIFICATION</scope>
    <source>
        <tissue evidence="2">Whole plant</tissue>
    </source>
</reference>
<evidence type="ECO:0000313" key="2">
    <source>
        <dbReference type="RefSeq" id="XP_020997241.1"/>
    </source>
</evidence>
<dbReference type="Proteomes" id="UP000515211">
    <property type="component" value="Chromosome 4"/>
</dbReference>
<protein>
    <submittedName>
        <fullName evidence="2">Uncharacterized protein LOC110280507</fullName>
    </submittedName>
</protein>